<evidence type="ECO:0000256" key="13">
    <source>
        <dbReference type="PIRSR" id="PIRSR601508-1"/>
    </source>
</evidence>
<keyword evidence="12" id="KW-0407">Ion channel</keyword>
<feature type="transmembrane region" description="Helical" evidence="16">
    <location>
        <begin position="544"/>
        <end position="574"/>
    </location>
</feature>
<dbReference type="EMBL" id="CAXKWB010027459">
    <property type="protein sequence ID" value="CAL4131829.1"/>
    <property type="molecule type" value="Genomic_DNA"/>
</dbReference>
<dbReference type="FunFam" id="1.10.287.70:FF:000105">
    <property type="entry name" value="Eye-enriched kainate receptor, isoform A"/>
    <property type="match status" value="1"/>
</dbReference>
<dbReference type="PANTHER" id="PTHR18966">
    <property type="entry name" value="IONOTROPIC GLUTAMATE RECEPTOR"/>
    <property type="match status" value="1"/>
</dbReference>
<dbReference type="SMART" id="SM00079">
    <property type="entry name" value="PBPe"/>
    <property type="match status" value="1"/>
</dbReference>
<dbReference type="Proteomes" id="UP001497623">
    <property type="component" value="Unassembled WGS sequence"/>
</dbReference>
<feature type="binding site" evidence="13">
    <location>
        <position position="687"/>
    </location>
    <ligand>
        <name>L-glutamate</name>
        <dbReference type="ChEBI" id="CHEBI:29985"/>
    </ligand>
</feature>
<evidence type="ECO:0000256" key="2">
    <source>
        <dbReference type="ARBA" id="ARBA00008685"/>
    </source>
</evidence>
<evidence type="ECO:0000256" key="16">
    <source>
        <dbReference type="SAM" id="Phobius"/>
    </source>
</evidence>
<evidence type="ECO:0000256" key="5">
    <source>
        <dbReference type="ARBA" id="ARBA00022692"/>
    </source>
</evidence>
<name>A0AAV2RR79_MEGNR</name>
<evidence type="ECO:0000256" key="4">
    <source>
        <dbReference type="ARBA" id="ARBA00022475"/>
    </source>
</evidence>
<dbReference type="InterPro" id="IPR001508">
    <property type="entry name" value="Iono_Glu_rcpt_met"/>
</dbReference>
<comment type="caution">
    <text evidence="18">The sequence shown here is derived from an EMBL/GenBank/DDBJ whole genome shotgun (WGS) entry which is preliminary data.</text>
</comment>
<evidence type="ECO:0000313" key="18">
    <source>
        <dbReference type="EMBL" id="CAL4131829.1"/>
    </source>
</evidence>
<keyword evidence="4" id="KW-1003">Cell membrane</keyword>
<sequence>MVKLKYNLLGILNNDITFTSPKTQAVKVVDPNWQLTSFWGKVKVVDLISPTPKVQVADWWLRKQEASGIESHPAVLTAWLKECHLANHTTTSQLRGTSLPEPRTVRNKAYLILVYGCDALFTSEKIDLHMYTMSVCSSMFHINSVIFIRSKKSISDYAVTMYGYIFALIWRKCCLFIHYNYTWGVAILLKKDKFMNITELSSDAGFDLKDKYTRKEKLNILIMHLEMQLWNTFGKILNKNKQKHSKQSLLLYRISQQEIQTAIHNIKNTLDKIFNLAIKSGVYPHNLKIAKVIHVHKKELALIEIVDQIRMSLDENKITCGIFVDLSKAFDTVDHEILIDNCKSKTKFVDCGVPQGSSRLDVLRPLLEFLSFEPRSILFSVNLIIFLMAHLNLSSVNRWDQLDGINLTQTDMDVEADIMDNLQNQTLVVMATLVSRTGLTRNRSCEKSQLRARGTSHYIYLGGEIFAIMNKKYDICGKSEIMTDQVRSNTRKSEIMTNQRADLAIGDVTITSRREQAVDFSMPWMHTGIAILYKRPRRRPPRDLFYSFFTPLSLEIWIYIATAFIGVSILLFLIARFSPYERMEGSLNLGDSSPKMENQFTLANSFWFVWGSILQQKTDQQPRAVSTRIVAGMWWFFTLILICAYTANMAVYFFKGAGSSSLDFPITNVHDLAAQTMIKYGTVKGGSTSSFFSTSYFPTYQKMFTFMESQFPSVYVNTNEEGMQRVKEDDGAYAFLMESSSIEYITERRCDLIQVGGNLDSKSYGIALPPGSPYLPQINQALLQLQEDGILGRLKKKWWTYMRGGGRCKQRDWSAREKDYYSELGVHNVAGLFILLLAGMGLAIVVAVCEFAWNFWKSRTNTTQ</sequence>
<feature type="transmembrane region" description="Helical" evidence="16">
    <location>
        <begin position="832"/>
        <end position="856"/>
    </location>
</feature>
<protein>
    <recommendedName>
        <fullName evidence="17">Ionotropic glutamate receptor C-terminal domain-containing protein</fullName>
    </recommendedName>
</protein>
<evidence type="ECO:0000256" key="12">
    <source>
        <dbReference type="ARBA" id="ARBA00023303"/>
    </source>
</evidence>
<comment type="similarity">
    <text evidence="2">Belongs to the glutamate-gated ion channel (TC 1.A.10.1) family.</text>
</comment>
<evidence type="ECO:0000256" key="14">
    <source>
        <dbReference type="PIRSR" id="PIRSR601508-2"/>
    </source>
</evidence>
<reference evidence="18 19" key="1">
    <citation type="submission" date="2024-05" db="EMBL/GenBank/DDBJ databases">
        <authorList>
            <person name="Wallberg A."/>
        </authorList>
    </citation>
    <scope>NUCLEOTIDE SEQUENCE [LARGE SCALE GENOMIC DNA]</scope>
</reference>
<dbReference type="Pfam" id="PF10613">
    <property type="entry name" value="Lig_chan-Glu_bd"/>
    <property type="match status" value="1"/>
</dbReference>
<dbReference type="GO" id="GO:0015276">
    <property type="term" value="F:ligand-gated monoatomic ion channel activity"/>
    <property type="evidence" value="ECO:0007669"/>
    <property type="project" value="InterPro"/>
</dbReference>
<keyword evidence="6 16" id="KW-1133">Transmembrane helix</keyword>
<keyword evidence="9" id="KW-0675">Receptor</keyword>
<evidence type="ECO:0000259" key="17">
    <source>
        <dbReference type="SMART" id="SM00079"/>
    </source>
</evidence>
<keyword evidence="15" id="KW-1015">Disulfide bond</keyword>
<feature type="disulfide bond" evidence="15">
    <location>
        <begin position="750"/>
        <end position="808"/>
    </location>
</feature>
<proteinExistence type="inferred from homology"/>
<evidence type="ECO:0000256" key="7">
    <source>
        <dbReference type="ARBA" id="ARBA00023065"/>
    </source>
</evidence>
<evidence type="ECO:0000256" key="8">
    <source>
        <dbReference type="ARBA" id="ARBA00023136"/>
    </source>
</evidence>
<feature type="transmembrane region" description="Helical" evidence="16">
    <location>
        <begin position="633"/>
        <end position="654"/>
    </location>
</feature>
<evidence type="ECO:0000313" key="19">
    <source>
        <dbReference type="Proteomes" id="UP001497623"/>
    </source>
</evidence>
<dbReference type="GO" id="GO:0005886">
    <property type="term" value="C:plasma membrane"/>
    <property type="evidence" value="ECO:0007669"/>
    <property type="project" value="UniProtKB-SubCell"/>
</dbReference>
<dbReference type="Gene3D" id="1.10.287.70">
    <property type="match status" value="1"/>
</dbReference>
<evidence type="ECO:0000256" key="10">
    <source>
        <dbReference type="ARBA" id="ARBA00023180"/>
    </source>
</evidence>
<keyword evidence="3" id="KW-0813">Transport</keyword>
<dbReference type="GO" id="GO:0038023">
    <property type="term" value="F:signaling receptor activity"/>
    <property type="evidence" value="ECO:0007669"/>
    <property type="project" value="InterPro"/>
</dbReference>
<evidence type="ECO:0000256" key="6">
    <source>
        <dbReference type="ARBA" id="ARBA00022989"/>
    </source>
</evidence>
<dbReference type="FunFam" id="3.40.190.10:FF:000061">
    <property type="entry name" value="Glutamate receptor, ionotropic kainate"/>
    <property type="match status" value="1"/>
</dbReference>
<evidence type="ECO:0000256" key="11">
    <source>
        <dbReference type="ARBA" id="ARBA00023286"/>
    </source>
</evidence>
<feature type="binding site" evidence="13">
    <location>
        <position position="509"/>
    </location>
    <ligand>
        <name>L-glutamate</name>
        <dbReference type="ChEBI" id="CHEBI:29985"/>
    </ligand>
</feature>
<feature type="site" description="Crucial to convey clamshell closure to channel opening" evidence="14">
    <location>
        <position position="666"/>
    </location>
</feature>
<keyword evidence="10" id="KW-0325">Glycoprotein</keyword>
<dbReference type="Gene3D" id="3.40.190.10">
    <property type="entry name" value="Periplasmic binding protein-like II"/>
    <property type="match status" value="2"/>
</dbReference>
<feature type="domain" description="Ionotropic glutamate receptor C-terminal" evidence="17">
    <location>
        <begin position="432"/>
        <end position="801"/>
    </location>
</feature>
<gene>
    <name evidence="18" type="ORF">MNOR_LOCUS26878</name>
</gene>
<dbReference type="AlphaFoldDB" id="A0AAV2RR79"/>
<dbReference type="Pfam" id="PF00060">
    <property type="entry name" value="Lig_chan"/>
    <property type="match status" value="1"/>
</dbReference>
<feature type="binding site" evidence="13">
    <location>
        <position position="688"/>
    </location>
    <ligand>
        <name>L-glutamate</name>
        <dbReference type="ChEBI" id="CHEBI:29985"/>
    </ligand>
</feature>
<keyword evidence="11" id="KW-1071">Ligand-gated ion channel</keyword>
<dbReference type="InterPro" id="IPR019594">
    <property type="entry name" value="Glu/Gly-bd"/>
</dbReference>
<feature type="binding site" evidence="13">
    <location>
        <position position="738"/>
    </location>
    <ligand>
        <name>L-glutamate</name>
        <dbReference type="ChEBI" id="CHEBI:29985"/>
    </ligand>
</feature>
<comment type="subcellular location">
    <subcellularLocation>
        <location evidence="1">Cell membrane</location>
        <topology evidence="1">Multi-pass membrane protein</topology>
    </subcellularLocation>
</comment>
<dbReference type="PRINTS" id="PR00177">
    <property type="entry name" value="NMDARECEPTOR"/>
</dbReference>
<evidence type="ECO:0000256" key="1">
    <source>
        <dbReference type="ARBA" id="ARBA00004651"/>
    </source>
</evidence>
<dbReference type="InterPro" id="IPR015683">
    <property type="entry name" value="Ionotropic_Glu_rcpt"/>
</dbReference>
<organism evidence="18 19">
    <name type="scientific">Meganyctiphanes norvegica</name>
    <name type="common">Northern krill</name>
    <name type="synonym">Thysanopoda norvegica</name>
    <dbReference type="NCBI Taxonomy" id="48144"/>
    <lineage>
        <taxon>Eukaryota</taxon>
        <taxon>Metazoa</taxon>
        <taxon>Ecdysozoa</taxon>
        <taxon>Arthropoda</taxon>
        <taxon>Crustacea</taxon>
        <taxon>Multicrustacea</taxon>
        <taxon>Malacostraca</taxon>
        <taxon>Eumalacostraca</taxon>
        <taxon>Eucarida</taxon>
        <taxon>Euphausiacea</taxon>
        <taxon>Euphausiidae</taxon>
        <taxon>Meganyctiphanes</taxon>
    </lineage>
</organism>
<evidence type="ECO:0000256" key="3">
    <source>
        <dbReference type="ARBA" id="ARBA00022448"/>
    </source>
</evidence>
<dbReference type="InterPro" id="IPR001320">
    <property type="entry name" value="Iontro_rcpt_C"/>
</dbReference>
<dbReference type="SUPFAM" id="SSF53850">
    <property type="entry name" value="Periplasmic binding protein-like II"/>
    <property type="match status" value="1"/>
</dbReference>
<evidence type="ECO:0000256" key="15">
    <source>
        <dbReference type="PIRSR" id="PIRSR601508-3"/>
    </source>
</evidence>
<keyword evidence="19" id="KW-1185">Reference proteome</keyword>
<keyword evidence="8 16" id="KW-0472">Membrane</keyword>
<evidence type="ECO:0000256" key="9">
    <source>
        <dbReference type="ARBA" id="ARBA00023170"/>
    </source>
</evidence>
<accession>A0AAV2RR79</accession>
<keyword evidence="5 16" id="KW-0812">Transmembrane</keyword>
<feature type="binding site" evidence="13">
    <location>
        <position position="514"/>
    </location>
    <ligand>
        <name>L-glutamate</name>
        <dbReference type="ChEBI" id="CHEBI:29985"/>
    </ligand>
</feature>
<keyword evidence="7" id="KW-0406">Ion transport</keyword>